<protein>
    <submittedName>
        <fullName evidence="2">Uncharacterized protein</fullName>
    </submittedName>
</protein>
<feature type="region of interest" description="Disordered" evidence="1">
    <location>
        <begin position="131"/>
        <end position="159"/>
    </location>
</feature>
<dbReference type="Proteomes" id="UP000242414">
    <property type="component" value="Unassembled WGS sequence"/>
</dbReference>
<sequence length="345" mass="38102">MDPSNTADALSDIKKTGFSVNETELNTKRVEVILAMNKELIRLFIENKNAGGNLEADITAYQAKLQSNLTFLATMADISMVKPGEDIKIPPPPDLTPLPPAKSDIGKKIHELLNNAISLFESYPASNYPVEVQQNQHKRSESSTQQSSPNLQQIKQPQQQQQQQLLQQQQAAAAAVMRQQQQQQQQQQFNMNRMGGMNGHMASTPSTTAIGPNMALNPNMGRSNMMMDPQAILRQAQQAQNLMQQQQMIANMGLNISSPPNNVNISNGFSPIQQNMDSPNMTSIPLQQPQQMAPTDLLAANGMINPSSILINPNNNLMLGGNNMYVGENGEDFSDVMMMMQRLQQ</sequence>
<proteinExistence type="predicted"/>
<name>A0A1X0QZW0_RHIZD</name>
<organism evidence="2">
    <name type="scientific">Rhizopus microsporus var. microsporus</name>
    <dbReference type="NCBI Taxonomy" id="86635"/>
    <lineage>
        <taxon>Eukaryota</taxon>
        <taxon>Fungi</taxon>
        <taxon>Fungi incertae sedis</taxon>
        <taxon>Mucoromycota</taxon>
        <taxon>Mucoromycotina</taxon>
        <taxon>Mucoromycetes</taxon>
        <taxon>Mucorales</taxon>
        <taxon>Mucorineae</taxon>
        <taxon>Rhizopodaceae</taxon>
        <taxon>Rhizopus</taxon>
    </lineage>
</organism>
<gene>
    <name evidence="2" type="ORF">BCV72DRAFT_256876</name>
</gene>
<accession>A0A1X0QZW0</accession>
<dbReference type="AlphaFoldDB" id="A0A1X0QZW0"/>
<reference evidence="2" key="1">
    <citation type="journal article" date="2016" name="Proc. Natl. Acad. Sci. U.S.A.">
        <title>Lipid metabolic changes in an early divergent fungus govern the establishment of a mutualistic symbiosis with endobacteria.</title>
        <authorList>
            <person name="Lastovetsky O.A."/>
            <person name="Gaspar M.L."/>
            <person name="Mondo S.J."/>
            <person name="LaButti K.M."/>
            <person name="Sandor L."/>
            <person name="Grigoriev I.V."/>
            <person name="Henry S.A."/>
            <person name="Pawlowska T.E."/>
        </authorList>
    </citation>
    <scope>NUCLEOTIDE SEQUENCE [LARGE SCALE GENOMIC DNA]</scope>
    <source>
        <strain evidence="2">ATCC 52814</strain>
    </source>
</reference>
<dbReference type="VEuPathDB" id="FungiDB:BCV72DRAFT_256876"/>
<dbReference type="OrthoDB" id="2530523at2759"/>
<evidence type="ECO:0000256" key="1">
    <source>
        <dbReference type="SAM" id="MobiDB-lite"/>
    </source>
</evidence>
<evidence type="ECO:0000313" key="2">
    <source>
        <dbReference type="EMBL" id="ORE05261.1"/>
    </source>
</evidence>
<dbReference type="EMBL" id="KV921949">
    <property type="protein sequence ID" value="ORE05261.1"/>
    <property type="molecule type" value="Genomic_DNA"/>
</dbReference>